<proteinExistence type="predicted"/>
<evidence type="ECO:0000313" key="1">
    <source>
        <dbReference type="EMBL" id="MCK7594963.1"/>
    </source>
</evidence>
<dbReference type="EMBL" id="JALNMH010000012">
    <property type="protein sequence ID" value="MCK7594963.1"/>
    <property type="molecule type" value="Genomic_DNA"/>
</dbReference>
<gene>
    <name evidence="1" type="ORF">M0G41_14940</name>
</gene>
<keyword evidence="2" id="KW-1185">Reference proteome</keyword>
<evidence type="ECO:0000313" key="2">
    <source>
        <dbReference type="Proteomes" id="UP001431449"/>
    </source>
</evidence>
<accession>A0ABT0GKA6</accession>
<sequence>MAAIDYTPGKLLDFLREAPSQGLLNPAVARSRANAIEALFTELTDEERADLRRVDAERLAARAHKIQGSTIRPEAVALYKERVHEALQDYFAWLENPNSFASNSGHALRREMRSFMKPATEQEARALEDIALATSERRKDMVSVPLREGVTVYITHLPLDLSAAEAERLAGVVRALAVAGESAQ</sequence>
<comment type="caution">
    <text evidence="1">The sequence shown here is derived from an EMBL/GenBank/DDBJ whole genome shotgun (WGS) entry which is preliminary data.</text>
</comment>
<reference evidence="1" key="1">
    <citation type="submission" date="2022-04" db="EMBL/GenBank/DDBJ databases">
        <title>Lysobacter sp. CAU 1642 isolated from sea sand.</title>
        <authorList>
            <person name="Kim W."/>
        </authorList>
    </citation>
    <scope>NUCLEOTIDE SEQUENCE</scope>
    <source>
        <strain evidence="1">CAU 1642</strain>
    </source>
</reference>
<name>A0ABT0GKA6_9GAMM</name>
<dbReference type="Proteomes" id="UP001431449">
    <property type="component" value="Unassembled WGS sequence"/>
</dbReference>
<protein>
    <recommendedName>
        <fullName evidence="3">HPt domain-containing protein</fullName>
    </recommendedName>
</protein>
<evidence type="ECO:0008006" key="3">
    <source>
        <dbReference type="Google" id="ProtNLM"/>
    </source>
</evidence>
<organism evidence="1 2">
    <name type="scientific">Pseudomarimonas salicorniae</name>
    <dbReference type="NCBI Taxonomy" id="2933270"/>
    <lineage>
        <taxon>Bacteria</taxon>
        <taxon>Pseudomonadati</taxon>
        <taxon>Pseudomonadota</taxon>
        <taxon>Gammaproteobacteria</taxon>
        <taxon>Lysobacterales</taxon>
        <taxon>Lysobacteraceae</taxon>
        <taxon>Pseudomarimonas</taxon>
    </lineage>
</organism>